<keyword evidence="3" id="KW-0804">Transcription</keyword>
<dbReference type="PROSITE" id="PS01124">
    <property type="entry name" value="HTH_ARAC_FAMILY_2"/>
    <property type="match status" value="1"/>
</dbReference>
<protein>
    <submittedName>
        <fullName evidence="5">AraC family transcriptional regulator</fullName>
    </submittedName>
</protein>
<dbReference type="GO" id="GO:0003700">
    <property type="term" value="F:DNA-binding transcription factor activity"/>
    <property type="evidence" value="ECO:0007669"/>
    <property type="project" value="InterPro"/>
</dbReference>
<dbReference type="SMART" id="SM00342">
    <property type="entry name" value="HTH_ARAC"/>
    <property type="match status" value="1"/>
</dbReference>
<dbReference type="InterPro" id="IPR014710">
    <property type="entry name" value="RmlC-like_jellyroll"/>
</dbReference>
<dbReference type="Pfam" id="PF02311">
    <property type="entry name" value="AraC_binding"/>
    <property type="match status" value="1"/>
</dbReference>
<evidence type="ECO:0000256" key="3">
    <source>
        <dbReference type="ARBA" id="ARBA00023163"/>
    </source>
</evidence>
<sequence length="292" mass="34245">MLMLKFEAPPFPLLATVGYALWKPGVTHAERVFDAYDLILCAKGALFMEEEGTPYEIGPGKLLVLEPGLRHRGYRPTEEETEVYWIHFQHPSASLHKLAEKQGWQQPPLARTDQDTEPRPAMIDVPKFADVDLRTLRPLLDEMIALHRSLTPYRSFELQLRFSQLLLQLQHGMWQGGPQSRSYELSERVASYLELRLDNPFDAGQMERDLHYHFDYLARCLKQHTGMSPLQYRHHQQIERAKRLLAHTNEPLKQIGEQCGFPDPNYFVRLFKRETTFTPGAYRRRYRIIRMD</sequence>
<organism evidence="5 6">
    <name type="scientific">Paenibacillus mellifer</name>
    <dbReference type="NCBI Taxonomy" id="2937794"/>
    <lineage>
        <taxon>Bacteria</taxon>
        <taxon>Bacillati</taxon>
        <taxon>Bacillota</taxon>
        <taxon>Bacilli</taxon>
        <taxon>Bacillales</taxon>
        <taxon>Paenibacillaceae</taxon>
        <taxon>Paenibacillus</taxon>
    </lineage>
</organism>
<comment type="caution">
    <text evidence="5">The sequence shown here is derived from an EMBL/GenBank/DDBJ whole genome shotgun (WGS) entry which is preliminary data.</text>
</comment>
<evidence type="ECO:0000313" key="5">
    <source>
        <dbReference type="EMBL" id="MCK8486919.1"/>
    </source>
</evidence>
<dbReference type="InterPro" id="IPR018060">
    <property type="entry name" value="HTH_AraC"/>
</dbReference>
<dbReference type="RefSeq" id="WP_248551121.1">
    <property type="nucleotide sequence ID" value="NZ_JALPRK010000004.1"/>
</dbReference>
<dbReference type="PANTHER" id="PTHR43280">
    <property type="entry name" value="ARAC-FAMILY TRANSCRIPTIONAL REGULATOR"/>
    <property type="match status" value="1"/>
</dbReference>
<dbReference type="AlphaFoldDB" id="A0A9X2BNJ7"/>
<dbReference type="Pfam" id="PF12833">
    <property type="entry name" value="HTH_18"/>
    <property type="match status" value="1"/>
</dbReference>
<evidence type="ECO:0000256" key="2">
    <source>
        <dbReference type="ARBA" id="ARBA00023125"/>
    </source>
</evidence>
<dbReference type="InterPro" id="IPR003313">
    <property type="entry name" value="AraC-bd"/>
</dbReference>
<dbReference type="InterPro" id="IPR037923">
    <property type="entry name" value="HTH-like"/>
</dbReference>
<evidence type="ECO:0000256" key="1">
    <source>
        <dbReference type="ARBA" id="ARBA00023015"/>
    </source>
</evidence>
<evidence type="ECO:0000259" key="4">
    <source>
        <dbReference type="PROSITE" id="PS01124"/>
    </source>
</evidence>
<dbReference type="Proteomes" id="UP001139534">
    <property type="component" value="Unassembled WGS sequence"/>
</dbReference>
<dbReference type="SUPFAM" id="SSF46689">
    <property type="entry name" value="Homeodomain-like"/>
    <property type="match status" value="1"/>
</dbReference>
<keyword evidence="1" id="KW-0805">Transcription regulation</keyword>
<keyword evidence="2" id="KW-0238">DNA-binding</keyword>
<reference evidence="5" key="1">
    <citation type="submission" date="2022-04" db="EMBL/GenBank/DDBJ databases">
        <authorList>
            <person name="Seo M.-J."/>
        </authorList>
    </citation>
    <scope>NUCLEOTIDE SEQUENCE</scope>
    <source>
        <strain evidence="5">MBLB2552</strain>
    </source>
</reference>
<dbReference type="Gene3D" id="1.10.10.60">
    <property type="entry name" value="Homeodomain-like"/>
    <property type="match status" value="2"/>
</dbReference>
<name>A0A9X2BNJ7_9BACL</name>
<accession>A0A9X2BNJ7</accession>
<gene>
    <name evidence="5" type="ORF">M0651_06980</name>
</gene>
<dbReference type="SUPFAM" id="SSF51215">
    <property type="entry name" value="Regulatory protein AraC"/>
    <property type="match status" value="1"/>
</dbReference>
<dbReference type="EMBL" id="JALPRK010000004">
    <property type="protein sequence ID" value="MCK8486919.1"/>
    <property type="molecule type" value="Genomic_DNA"/>
</dbReference>
<dbReference type="GO" id="GO:0043565">
    <property type="term" value="F:sequence-specific DNA binding"/>
    <property type="evidence" value="ECO:0007669"/>
    <property type="project" value="InterPro"/>
</dbReference>
<evidence type="ECO:0000313" key="6">
    <source>
        <dbReference type="Proteomes" id="UP001139534"/>
    </source>
</evidence>
<feature type="domain" description="HTH araC/xylS-type" evidence="4">
    <location>
        <begin position="187"/>
        <end position="285"/>
    </location>
</feature>
<dbReference type="Gene3D" id="2.60.120.10">
    <property type="entry name" value="Jelly Rolls"/>
    <property type="match status" value="1"/>
</dbReference>
<proteinExistence type="predicted"/>
<dbReference type="InterPro" id="IPR009057">
    <property type="entry name" value="Homeodomain-like_sf"/>
</dbReference>
<dbReference type="PANTHER" id="PTHR43280:SF30">
    <property type="entry name" value="MMSAB OPERON REGULATORY PROTEIN"/>
    <property type="match status" value="1"/>
</dbReference>
<keyword evidence="6" id="KW-1185">Reference proteome</keyword>